<proteinExistence type="predicted"/>
<keyword evidence="1" id="KW-1133">Transmembrane helix</keyword>
<reference evidence="2" key="2">
    <citation type="submission" date="2020-11" db="EMBL/GenBank/DDBJ databases">
        <title>Whole genome sequencing of Colletotrichum sp.</title>
        <authorList>
            <person name="Li H."/>
        </authorList>
    </citation>
    <scope>NUCLEOTIDE SEQUENCE</scope>
    <source>
        <strain evidence="2">CkLH20</strain>
    </source>
</reference>
<protein>
    <submittedName>
        <fullName evidence="2">Uncharacterized protein</fullName>
    </submittedName>
</protein>
<dbReference type="PANTHER" id="PTHR35394">
    <property type="entry name" value="DUF3176 DOMAIN-CONTAINING PROTEIN"/>
    <property type="match status" value="1"/>
</dbReference>
<name>A0A9P6HZM5_9PEZI</name>
<dbReference type="RefSeq" id="XP_038742543.1">
    <property type="nucleotide sequence ID" value="XM_038892307.1"/>
</dbReference>
<keyword evidence="1" id="KW-0812">Transmembrane</keyword>
<sequence>MITSSAIDQTSDLHWEDSDVNATFPYNHFFNATIQNITTTTRTEEQNVIAYREIRSSLYFAWSFAESSPDITTARIPLFCSETKCQWQKITSLDIDYQCRSAPTDMDDDNFGYSNQANITSRVGITGPNGMSNFTSAQIRLKASHKVPSDSTFHPAFSDNPGLILHLAGIAEVGDQQFEAAECVFYWRVKRMTNVVYHAVNQSLEKNEDYDNSRPEIGLVNNRSSLVFEGHCNDNTIKDQTSMDVSGIDNCTYAVTLDAHAGVRELLIKFLPGQVVREEQNGETVYRPNTTAIDLFQWTWRRVQADNSEPTPLNKTMQIYSNNVSKMISYNIRCLSNNTISGQVGLYGQFFKIDTLYVLYPGLLLVFSTYLLAYTIWRSWNEPTWKTSLLPLLYHGLESPALDHGRASTNLAWMKKSGDHKKVVLRDNDDGLGLKLRVS</sequence>
<dbReference type="OrthoDB" id="5242705at2759"/>
<comment type="caution">
    <text evidence="2">The sequence shown here is derived from an EMBL/GenBank/DDBJ whole genome shotgun (WGS) entry which is preliminary data.</text>
</comment>
<reference evidence="2" key="1">
    <citation type="submission" date="2020-03" db="EMBL/GenBank/DDBJ databases">
        <authorList>
            <person name="He L."/>
        </authorList>
    </citation>
    <scope>NUCLEOTIDE SEQUENCE</scope>
    <source>
        <strain evidence="2">CkLH20</strain>
    </source>
</reference>
<dbReference type="AlphaFoldDB" id="A0A9P6HZM5"/>
<evidence type="ECO:0000313" key="3">
    <source>
        <dbReference type="Proteomes" id="UP000781932"/>
    </source>
</evidence>
<evidence type="ECO:0000313" key="2">
    <source>
        <dbReference type="EMBL" id="KAF9873082.1"/>
    </source>
</evidence>
<gene>
    <name evidence="2" type="ORF">CkaCkLH20_09592</name>
</gene>
<dbReference type="PANTHER" id="PTHR35394:SF5">
    <property type="entry name" value="DUF3176 DOMAIN-CONTAINING PROTEIN"/>
    <property type="match status" value="1"/>
</dbReference>
<dbReference type="GeneID" id="62165381"/>
<organism evidence="2 3">
    <name type="scientific">Colletotrichum karsti</name>
    <dbReference type="NCBI Taxonomy" id="1095194"/>
    <lineage>
        <taxon>Eukaryota</taxon>
        <taxon>Fungi</taxon>
        <taxon>Dikarya</taxon>
        <taxon>Ascomycota</taxon>
        <taxon>Pezizomycotina</taxon>
        <taxon>Sordariomycetes</taxon>
        <taxon>Hypocreomycetidae</taxon>
        <taxon>Glomerellales</taxon>
        <taxon>Glomerellaceae</taxon>
        <taxon>Colletotrichum</taxon>
        <taxon>Colletotrichum boninense species complex</taxon>
    </lineage>
</organism>
<keyword evidence="3" id="KW-1185">Reference proteome</keyword>
<dbReference type="EMBL" id="JAATWM020000034">
    <property type="protein sequence ID" value="KAF9873082.1"/>
    <property type="molecule type" value="Genomic_DNA"/>
</dbReference>
<feature type="transmembrane region" description="Helical" evidence="1">
    <location>
        <begin position="357"/>
        <end position="377"/>
    </location>
</feature>
<keyword evidence="1" id="KW-0472">Membrane</keyword>
<accession>A0A9P6HZM5</accession>
<evidence type="ECO:0000256" key="1">
    <source>
        <dbReference type="SAM" id="Phobius"/>
    </source>
</evidence>
<dbReference type="Proteomes" id="UP000781932">
    <property type="component" value="Unassembled WGS sequence"/>
</dbReference>